<dbReference type="Proteomes" id="UP000799439">
    <property type="component" value="Unassembled WGS sequence"/>
</dbReference>
<sequence length="152" mass="17207">MSLTKTPTSDSPPEPPSFHPFSGLPTELRLKIWKHALPPPLGRLILPYRKHFWLRRELPPAPGESSAFEYSVAIDPAPLEIRFAHGVAQANHEAAAAAQKWAANQPGIKPKDGLTLHHYERPFSPERDVIYLERQPWATYPHGPVWAQMQQK</sequence>
<dbReference type="PANTHER" id="PTHR35910">
    <property type="entry name" value="2EXR DOMAIN-CONTAINING PROTEIN"/>
    <property type="match status" value="1"/>
</dbReference>
<dbReference type="EMBL" id="ML996093">
    <property type="protein sequence ID" value="KAF2148499.1"/>
    <property type="molecule type" value="Genomic_DNA"/>
</dbReference>
<dbReference type="Pfam" id="PF20150">
    <property type="entry name" value="2EXR"/>
    <property type="match status" value="1"/>
</dbReference>
<keyword evidence="4" id="KW-1185">Reference proteome</keyword>
<evidence type="ECO:0000313" key="4">
    <source>
        <dbReference type="Proteomes" id="UP000799439"/>
    </source>
</evidence>
<feature type="domain" description="2EXR" evidence="2">
    <location>
        <begin position="18"/>
        <end position="130"/>
    </location>
</feature>
<accession>A0A9P4MG18</accession>
<dbReference type="PANTHER" id="PTHR35910:SF6">
    <property type="entry name" value="2EXR DOMAIN-CONTAINING PROTEIN"/>
    <property type="match status" value="1"/>
</dbReference>
<dbReference type="AlphaFoldDB" id="A0A9P4MG18"/>
<comment type="caution">
    <text evidence="3">The sequence shown here is derived from an EMBL/GenBank/DDBJ whole genome shotgun (WGS) entry which is preliminary data.</text>
</comment>
<evidence type="ECO:0000259" key="2">
    <source>
        <dbReference type="Pfam" id="PF20150"/>
    </source>
</evidence>
<dbReference type="OrthoDB" id="3492400at2759"/>
<name>A0A9P4MG18_9PEZI</name>
<organism evidence="3 4">
    <name type="scientific">Myriangium duriaei CBS 260.36</name>
    <dbReference type="NCBI Taxonomy" id="1168546"/>
    <lineage>
        <taxon>Eukaryota</taxon>
        <taxon>Fungi</taxon>
        <taxon>Dikarya</taxon>
        <taxon>Ascomycota</taxon>
        <taxon>Pezizomycotina</taxon>
        <taxon>Dothideomycetes</taxon>
        <taxon>Dothideomycetidae</taxon>
        <taxon>Myriangiales</taxon>
        <taxon>Myriangiaceae</taxon>
        <taxon>Myriangium</taxon>
    </lineage>
</organism>
<evidence type="ECO:0000313" key="3">
    <source>
        <dbReference type="EMBL" id="KAF2148499.1"/>
    </source>
</evidence>
<protein>
    <recommendedName>
        <fullName evidence="2">2EXR domain-containing protein</fullName>
    </recommendedName>
</protein>
<dbReference type="InterPro" id="IPR045518">
    <property type="entry name" value="2EXR"/>
</dbReference>
<gene>
    <name evidence="3" type="ORF">K461DRAFT_282959</name>
</gene>
<reference evidence="3" key="1">
    <citation type="journal article" date="2020" name="Stud. Mycol.">
        <title>101 Dothideomycetes genomes: a test case for predicting lifestyles and emergence of pathogens.</title>
        <authorList>
            <person name="Haridas S."/>
            <person name="Albert R."/>
            <person name="Binder M."/>
            <person name="Bloem J."/>
            <person name="Labutti K."/>
            <person name="Salamov A."/>
            <person name="Andreopoulos B."/>
            <person name="Baker S."/>
            <person name="Barry K."/>
            <person name="Bills G."/>
            <person name="Bluhm B."/>
            <person name="Cannon C."/>
            <person name="Castanera R."/>
            <person name="Culley D."/>
            <person name="Daum C."/>
            <person name="Ezra D."/>
            <person name="Gonzalez J."/>
            <person name="Henrissat B."/>
            <person name="Kuo A."/>
            <person name="Liang C."/>
            <person name="Lipzen A."/>
            <person name="Lutzoni F."/>
            <person name="Magnuson J."/>
            <person name="Mondo S."/>
            <person name="Nolan M."/>
            <person name="Ohm R."/>
            <person name="Pangilinan J."/>
            <person name="Park H.-J."/>
            <person name="Ramirez L."/>
            <person name="Alfaro M."/>
            <person name="Sun H."/>
            <person name="Tritt A."/>
            <person name="Yoshinaga Y."/>
            <person name="Zwiers L.-H."/>
            <person name="Turgeon B."/>
            <person name="Goodwin S."/>
            <person name="Spatafora J."/>
            <person name="Crous P."/>
            <person name="Grigoriev I."/>
        </authorList>
    </citation>
    <scope>NUCLEOTIDE SEQUENCE</scope>
    <source>
        <strain evidence="3">CBS 260.36</strain>
    </source>
</reference>
<feature type="region of interest" description="Disordered" evidence="1">
    <location>
        <begin position="1"/>
        <end position="20"/>
    </location>
</feature>
<proteinExistence type="predicted"/>
<evidence type="ECO:0000256" key="1">
    <source>
        <dbReference type="SAM" id="MobiDB-lite"/>
    </source>
</evidence>